<accession>G0R1K0</accession>
<reference evidence="1 2" key="1">
    <citation type="submission" date="2011-07" db="EMBL/GenBank/DDBJ databases">
        <authorList>
            <person name="Coyne R."/>
            <person name="Brami D."/>
            <person name="Johnson J."/>
            <person name="Hostetler J."/>
            <person name="Hannick L."/>
            <person name="Clark T."/>
            <person name="Cassidy-Hanley D."/>
            <person name="Inman J."/>
        </authorList>
    </citation>
    <scope>NUCLEOTIDE SEQUENCE [LARGE SCALE GENOMIC DNA]</scope>
    <source>
        <strain evidence="1 2">G5</strain>
    </source>
</reference>
<sequence length="177" mass="21603">MIKQKVKNIIFFLYKINIISNRNQLNIKMKLLNLKNSTLKNNQINLLIIDFTKVHKNKIIVNYQNKAKIIANYQKIFKIQIINRKQLRIIRKFQTKKIQTPFKNKIQFYLKKQNKQKINQLTKVIYRIKTIYQMKKQQTFNKKLFKFKTILFQNLEYKAAQIQKNLLLYKILLKILI</sequence>
<evidence type="ECO:0000313" key="1">
    <source>
        <dbReference type="EMBL" id="EGR28649.1"/>
    </source>
</evidence>
<dbReference type="Proteomes" id="UP000008983">
    <property type="component" value="Unassembled WGS sequence"/>
</dbReference>
<dbReference type="GeneID" id="14904738"/>
<organism evidence="1 2">
    <name type="scientific">Ichthyophthirius multifiliis</name>
    <name type="common">White spot disease agent</name>
    <name type="synonym">Ich</name>
    <dbReference type="NCBI Taxonomy" id="5932"/>
    <lineage>
        <taxon>Eukaryota</taxon>
        <taxon>Sar</taxon>
        <taxon>Alveolata</taxon>
        <taxon>Ciliophora</taxon>
        <taxon>Intramacronucleata</taxon>
        <taxon>Oligohymenophorea</taxon>
        <taxon>Hymenostomatida</taxon>
        <taxon>Ophryoglenina</taxon>
        <taxon>Ichthyophthirius</taxon>
    </lineage>
</organism>
<dbReference type="InParanoid" id="G0R1K0"/>
<evidence type="ECO:0000313" key="2">
    <source>
        <dbReference type="Proteomes" id="UP000008983"/>
    </source>
</evidence>
<keyword evidence="2" id="KW-1185">Reference proteome</keyword>
<dbReference type="EMBL" id="GL984221">
    <property type="protein sequence ID" value="EGR28649.1"/>
    <property type="molecule type" value="Genomic_DNA"/>
</dbReference>
<protein>
    <submittedName>
        <fullName evidence="1">Uncharacterized protein</fullName>
    </submittedName>
</protein>
<name>G0R1K0_ICHMU</name>
<proteinExistence type="predicted"/>
<gene>
    <name evidence="1" type="ORF">IMG5_171030</name>
</gene>
<dbReference type="RefSeq" id="XP_004029885.1">
    <property type="nucleotide sequence ID" value="XM_004029837.1"/>
</dbReference>
<dbReference type="AlphaFoldDB" id="G0R1K0"/>